<evidence type="ECO:0000259" key="7">
    <source>
        <dbReference type="PROSITE" id="PS50885"/>
    </source>
</evidence>
<feature type="transmembrane region" description="Helical" evidence="5">
    <location>
        <begin position="332"/>
        <end position="351"/>
    </location>
</feature>
<feature type="transmembrane region" description="Helical" evidence="5">
    <location>
        <begin position="20"/>
        <end position="44"/>
    </location>
</feature>
<dbReference type="CDD" id="cd11386">
    <property type="entry name" value="MCP_signal"/>
    <property type="match status" value="1"/>
</dbReference>
<keyword evidence="3" id="KW-0807">Transducer</keyword>
<dbReference type="CDD" id="cd12912">
    <property type="entry name" value="PDC2_MCP_like"/>
    <property type="match status" value="1"/>
</dbReference>
<dbReference type="InterPro" id="IPR004089">
    <property type="entry name" value="MCPsignal_dom"/>
</dbReference>
<feature type="domain" description="HAMP" evidence="7">
    <location>
        <begin position="353"/>
        <end position="405"/>
    </location>
</feature>
<evidence type="ECO:0000313" key="8">
    <source>
        <dbReference type="EMBL" id="MFC3457606.1"/>
    </source>
</evidence>
<gene>
    <name evidence="8" type="ORF">ACFOPH_05015</name>
</gene>
<feature type="domain" description="Methyl-accepting transducer" evidence="6">
    <location>
        <begin position="410"/>
        <end position="639"/>
    </location>
</feature>
<dbReference type="SUPFAM" id="SSF58104">
    <property type="entry name" value="Methyl-accepting chemotaxis protein (MCP) signaling domain"/>
    <property type="match status" value="1"/>
</dbReference>
<keyword evidence="5" id="KW-0472">Membrane</keyword>
<dbReference type="RefSeq" id="WP_379733930.1">
    <property type="nucleotide sequence ID" value="NZ_JBHRVV010000001.1"/>
</dbReference>
<dbReference type="Gene3D" id="3.30.450.20">
    <property type="entry name" value="PAS domain"/>
    <property type="match status" value="1"/>
</dbReference>
<dbReference type="PROSITE" id="PS50885">
    <property type="entry name" value="HAMP"/>
    <property type="match status" value="1"/>
</dbReference>
<dbReference type="Pfam" id="PF00015">
    <property type="entry name" value="MCPsignal"/>
    <property type="match status" value="1"/>
</dbReference>
<evidence type="ECO:0000256" key="2">
    <source>
        <dbReference type="ARBA" id="ARBA00029447"/>
    </source>
</evidence>
<feature type="coiled-coil region" evidence="4">
    <location>
        <begin position="610"/>
        <end position="648"/>
    </location>
</feature>
<dbReference type="SUPFAM" id="SSF103190">
    <property type="entry name" value="Sensory domain-like"/>
    <property type="match status" value="1"/>
</dbReference>
<accession>A0ABV7PJA4</accession>
<dbReference type="SMART" id="SM00283">
    <property type="entry name" value="MA"/>
    <property type="match status" value="1"/>
</dbReference>
<dbReference type="InterPro" id="IPR029151">
    <property type="entry name" value="Sensor-like_sf"/>
</dbReference>
<dbReference type="Pfam" id="PF00672">
    <property type="entry name" value="HAMP"/>
    <property type="match status" value="1"/>
</dbReference>
<dbReference type="PANTHER" id="PTHR43531">
    <property type="entry name" value="PROTEIN ICFG"/>
    <property type="match status" value="1"/>
</dbReference>
<comment type="caution">
    <text evidence="8">The sequence shown here is derived from an EMBL/GenBank/DDBJ whole genome shotgun (WGS) entry which is preliminary data.</text>
</comment>
<evidence type="ECO:0000256" key="3">
    <source>
        <dbReference type="PROSITE-ProRule" id="PRU00284"/>
    </source>
</evidence>
<reference evidence="9" key="1">
    <citation type="journal article" date="2019" name="Int. J. Syst. Evol. Microbiol.">
        <title>The Global Catalogue of Microorganisms (GCM) 10K type strain sequencing project: providing services to taxonomists for standard genome sequencing and annotation.</title>
        <authorList>
            <consortium name="The Broad Institute Genomics Platform"/>
            <consortium name="The Broad Institute Genome Sequencing Center for Infectious Disease"/>
            <person name="Wu L."/>
            <person name="Ma J."/>
        </authorList>
    </citation>
    <scope>NUCLEOTIDE SEQUENCE [LARGE SCALE GENOMIC DNA]</scope>
    <source>
        <strain evidence="9">CCM 7480</strain>
    </source>
</reference>
<organism evidence="8 9">
    <name type="scientific">Massilia haematophila</name>
    <dbReference type="NCBI Taxonomy" id="457923"/>
    <lineage>
        <taxon>Bacteria</taxon>
        <taxon>Pseudomonadati</taxon>
        <taxon>Pseudomonadota</taxon>
        <taxon>Betaproteobacteria</taxon>
        <taxon>Burkholderiales</taxon>
        <taxon>Oxalobacteraceae</taxon>
        <taxon>Telluria group</taxon>
        <taxon>Massilia</taxon>
    </lineage>
</organism>
<name>A0ABV7PJA4_9BURK</name>
<keyword evidence="5" id="KW-1133">Transmembrane helix</keyword>
<evidence type="ECO:0000256" key="1">
    <source>
        <dbReference type="ARBA" id="ARBA00022481"/>
    </source>
</evidence>
<keyword evidence="4" id="KW-0175">Coiled coil</keyword>
<evidence type="ECO:0000256" key="5">
    <source>
        <dbReference type="SAM" id="Phobius"/>
    </source>
</evidence>
<dbReference type="InterPro" id="IPR033462">
    <property type="entry name" value="Cache_3-Cache_2"/>
</dbReference>
<dbReference type="InterPro" id="IPR051310">
    <property type="entry name" value="MCP_chemotaxis"/>
</dbReference>
<keyword evidence="1" id="KW-0488">Methylation</keyword>
<comment type="similarity">
    <text evidence="2">Belongs to the methyl-accepting chemotaxis (MCP) protein family.</text>
</comment>
<dbReference type="EMBL" id="JBHRVV010000001">
    <property type="protein sequence ID" value="MFC3457606.1"/>
    <property type="molecule type" value="Genomic_DNA"/>
</dbReference>
<dbReference type="SMART" id="SM00304">
    <property type="entry name" value="HAMP"/>
    <property type="match status" value="1"/>
</dbReference>
<dbReference type="Gene3D" id="1.10.287.950">
    <property type="entry name" value="Methyl-accepting chemotaxis protein"/>
    <property type="match status" value="1"/>
</dbReference>
<dbReference type="PROSITE" id="PS50111">
    <property type="entry name" value="CHEMOTAXIS_TRANSDUC_2"/>
    <property type="match status" value="1"/>
</dbReference>
<dbReference type="Pfam" id="PF17201">
    <property type="entry name" value="Cache_3-Cache_2"/>
    <property type="match status" value="1"/>
</dbReference>
<evidence type="ECO:0000256" key="4">
    <source>
        <dbReference type="SAM" id="Coils"/>
    </source>
</evidence>
<keyword evidence="9" id="KW-1185">Reference proteome</keyword>
<protein>
    <submittedName>
        <fullName evidence="8">Cache 3/Cache 2 fusion domain-containing protein</fullName>
    </submittedName>
</protein>
<sequence>MFNNKLHTARWSVGSKISVFSFALVGAVLAALVMTISLTTSSILEDRARRSLDGELQGVVNTIDLFNKTVSNEAVSFGRIFASEFTGGFELDTAATIDIGGKAVPTLKNGGRVLNLDFAIPDRFTKATGGNATIFAASGDDFVRVSTSVKKENGERAVGTQLDRASPAYPVLREGRTYIGLTTLFGKQYITQYEPVRDAAGKIVGALYVGVDISRDIAFLKERIRAIKVGETGYFYILNAAPGKNFGDFIVHPAQEGKNLADSRSADGRPFIREMLETKNGSIAYAWQNEGEQEAREKFAVYTWFKDWNWVIAGGTYRDEIVAEATTLRNRYILFGLVALVAFAAALYAFVQRAVTRPLAEARDAAMRIAEGDLTVRVPSRGQDEIGRLLDAMNGISSKLSSVVGNVRDGAEQIANASQEISTGNLDLCARTEHQASNLATTASSMGELTETVRQNAEHARQANELARSASSVAHKGGSMVAQVVDTMDAINQASRKIGDITGVIDGIAFQTNILALNAAVEAARAGEQGRGFAVVASEVRNLAQRSAAAAKEIKGLIAASSSEVQAGSKLVSEAGATMDEVLASVARVTDIMADISAASMEQSSGIEQINRAMGEMDESTQQNAALVEEASAAAQAMQDQAAQLARAVRLFRLDEVAGGALAAPAGRPALTNE</sequence>
<keyword evidence="5" id="KW-0812">Transmembrane</keyword>
<evidence type="ECO:0000313" key="9">
    <source>
        <dbReference type="Proteomes" id="UP001595665"/>
    </source>
</evidence>
<dbReference type="InterPro" id="IPR003660">
    <property type="entry name" value="HAMP_dom"/>
</dbReference>
<dbReference type="Proteomes" id="UP001595665">
    <property type="component" value="Unassembled WGS sequence"/>
</dbReference>
<evidence type="ECO:0000259" key="6">
    <source>
        <dbReference type="PROSITE" id="PS50111"/>
    </source>
</evidence>
<dbReference type="CDD" id="cd06225">
    <property type="entry name" value="HAMP"/>
    <property type="match status" value="1"/>
</dbReference>
<dbReference type="PANTHER" id="PTHR43531:SF14">
    <property type="entry name" value="METHYL-ACCEPTING CHEMOTAXIS PROTEIN I-RELATED"/>
    <property type="match status" value="1"/>
</dbReference>
<proteinExistence type="inferred from homology"/>